<dbReference type="PANTHER" id="PTHR30572:SF4">
    <property type="entry name" value="ABC TRANSPORTER PERMEASE YTRF"/>
    <property type="match status" value="1"/>
</dbReference>
<feature type="transmembrane region" description="Helical" evidence="7">
    <location>
        <begin position="425"/>
        <end position="443"/>
    </location>
</feature>
<evidence type="ECO:0000256" key="6">
    <source>
        <dbReference type="ARBA" id="ARBA00038076"/>
    </source>
</evidence>
<dbReference type="InterPro" id="IPR050250">
    <property type="entry name" value="Macrolide_Exporter_MacB"/>
</dbReference>
<evidence type="ECO:0000259" key="8">
    <source>
        <dbReference type="Pfam" id="PF02687"/>
    </source>
</evidence>
<dbReference type="GO" id="GO:0022857">
    <property type="term" value="F:transmembrane transporter activity"/>
    <property type="evidence" value="ECO:0007669"/>
    <property type="project" value="TreeGrafter"/>
</dbReference>
<evidence type="ECO:0000256" key="4">
    <source>
        <dbReference type="ARBA" id="ARBA00022989"/>
    </source>
</evidence>
<dbReference type="GO" id="GO:0005886">
    <property type="term" value="C:plasma membrane"/>
    <property type="evidence" value="ECO:0007669"/>
    <property type="project" value="UniProtKB-SubCell"/>
</dbReference>
<comment type="similarity">
    <text evidence="6">Belongs to the ABC-4 integral membrane protein family.</text>
</comment>
<name>A0A366HVA5_9BACT</name>
<feature type="domain" description="MacB-like periplasmic core" evidence="9">
    <location>
        <begin position="20"/>
        <end position="253"/>
    </location>
</feature>
<keyword evidence="4 7" id="KW-1133">Transmembrane helix</keyword>
<evidence type="ECO:0000259" key="9">
    <source>
        <dbReference type="Pfam" id="PF12704"/>
    </source>
</evidence>
<feature type="transmembrane region" description="Helical" evidence="7">
    <location>
        <begin position="336"/>
        <end position="363"/>
    </location>
</feature>
<sequence length="925" mass="98700">MKAVLWIVIAHLRDHPLRLALTSLATAAAAAMVIWVVSSYDALLGTFDEYANLALGRYELSVAPISHLTQVAPGVIPAPAQKYVPEEAVELLRSDAAVNVVEPLWAVQVEVAFHESTAPASRKGWLPDMVIGTEGAAAPFDLVEGRWLKPEASAGSEAEAAMSASAARAFGLKPGDRLLLGAGSRQTTITIVGLVDTPDVEGWSASVARAQSRTPAIGGLFVSTGLLEKVTGQGRRISFVGVGMKPDADITSFRFRWSPQLSALSTPCQFQEAHDVEEALDESASAENLEFQGHMAAVVSMLAALFIILSTLNMGVTERIRQLAILRAVTLTRGQVAMLVIVEALILGAVGFVVGSVVGWSMLKIAVANAPELLEDGARVGRFSLLLAALCAFGGALLASIWPAIRAMRVRPMDVMGGLTRPSRWNPWLTVTGLVLLLLYPLTSRVFPHGDDSPMVMYMLVGVATLAVGFILLSPAATILVDRWLSPVLAGLLRVPPRLLESQLSSNILRTVATAVALTVGLGLLVGIHVWGHTMLGGFMPGAWCPDAMISFRPDGIPKEKALEASTWKGVTTALPVVVEQPRLKQDLTNSATRATVVRQDSVVIVGLDPEKALGSSHPLFSFQWVSGNPSSAIAAMRDGRGCLVPDHFLTETGLKVGDSFELVPPENPGGVVSYVIAGAVKMPGWHWQTKPTGMRTRTHRAAALVFADYGNVAADFQFHGAPYLWLNYDRSQTDVETLGLSAQQLLASTTQKPVTVGEASPGGPHVQVHDVEEIRSIVLSHSRQWLWVLSRLPVVILIITTVGVLNALLASVQARRWEFGVLRAMGITRGVLVRLIIAEGILISLVACLLSLGFGILSGWCGAGMSKYISFFGGMNTDLVIPWPEVLASIFGVIVLSSLAAAWPAFRLGSTKPLELLQQGSASF</sequence>
<feature type="transmembrane region" description="Helical" evidence="7">
    <location>
        <begin position="508"/>
        <end position="531"/>
    </location>
</feature>
<feature type="transmembrane region" description="Helical" evidence="7">
    <location>
        <begin position="383"/>
        <end position="405"/>
    </location>
</feature>
<comment type="subcellular location">
    <subcellularLocation>
        <location evidence="1">Cell membrane</location>
        <topology evidence="1">Multi-pass membrane protein</topology>
    </subcellularLocation>
</comment>
<keyword evidence="5 7" id="KW-0472">Membrane</keyword>
<dbReference type="InterPro" id="IPR003838">
    <property type="entry name" value="ABC3_permease_C"/>
</dbReference>
<evidence type="ECO:0000256" key="7">
    <source>
        <dbReference type="SAM" id="Phobius"/>
    </source>
</evidence>
<keyword evidence="11" id="KW-1185">Reference proteome</keyword>
<dbReference type="InterPro" id="IPR025857">
    <property type="entry name" value="MacB_PCD"/>
</dbReference>
<dbReference type="Pfam" id="PF02687">
    <property type="entry name" value="FtsX"/>
    <property type="match status" value="2"/>
</dbReference>
<accession>A0A366HVA5</accession>
<evidence type="ECO:0000313" key="10">
    <source>
        <dbReference type="EMBL" id="RBP48202.1"/>
    </source>
</evidence>
<keyword evidence="3 7" id="KW-0812">Transmembrane</keyword>
<feature type="transmembrane region" description="Helical" evidence="7">
    <location>
        <begin position="455"/>
        <end position="481"/>
    </location>
</feature>
<evidence type="ECO:0000313" key="11">
    <source>
        <dbReference type="Proteomes" id="UP000253426"/>
    </source>
</evidence>
<evidence type="ECO:0000256" key="1">
    <source>
        <dbReference type="ARBA" id="ARBA00004651"/>
    </source>
</evidence>
<feature type="transmembrane region" description="Helical" evidence="7">
    <location>
        <begin position="786"/>
        <end position="811"/>
    </location>
</feature>
<proteinExistence type="inferred from homology"/>
<feature type="transmembrane region" description="Helical" evidence="7">
    <location>
        <begin position="832"/>
        <end position="858"/>
    </location>
</feature>
<feature type="domain" description="ABC3 transporter permease C-terminal" evidence="8">
    <location>
        <begin position="794"/>
        <end position="913"/>
    </location>
</feature>
<organism evidence="10 11">
    <name type="scientific">Roseimicrobium gellanilyticum</name>
    <dbReference type="NCBI Taxonomy" id="748857"/>
    <lineage>
        <taxon>Bacteria</taxon>
        <taxon>Pseudomonadati</taxon>
        <taxon>Verrucomicrobiota</taxon>
        <taxon>Verrucomicrobiia</taxon>
        <taxon>Verrucomicrobiales</taxon>
        <taxon>Verrucomicrobiaceae</taxon>
        <taxon>Roseimicrobium</taxon>
    </lineage>
</organism>
<feature type="transmembrane region" description="Helical" evidence="7">
    <location>
        <begin position="887"/>
        <end position="907"/>
    </location>
</feature>
<evidence type="ECO:0000256" key="3">
    <source>
        <dbReference type="ARBA" id="ARBA00022692"/>
    </source>
</evidence>
<protein>
    <submittedName>
        <fullName evidence="10">Putative ABC transport system permease protein</fullName>
    </submittedName>
</protein>
<dbReference type="AlphaFoldDB" id="A0A366HVA5"/>
<feature type="domain" description="ABC3 transporter permease C-terminal" evidence="8">
    <location>
        <begin position="295"/>
        <end position="410"/>
    </location>
</feature>
<feature type="transmembrane region" description="Helical" evidence="7">
    <location>
        <begin position="295"/>
        <end position="316"/>
    </location>
</feature>
<reference evidence="10 11" key="1">
    <citation type="submission" date="2018-06" db="EMBL/GenBank/DDBJ databases">
        <title>Genomic Encyclopedia of Type Strains, Phase IV (KMG-IV): sequencing the most valuable type-strain genomes for metagenomic binning, comparative biology and taxonomic classification.</title>
        <authorList>
            <person name="Goeker M."/>
        </authorList>
    </citation>
    <scope>NUCLEOTIDE SEQUENCE [LARGE SCALE GENOMIC DNA]</scope>
    <source>
        <strain evidence="10 11">DSM 25532</strain>
    </source>
</reference>
<dbReference type="EMBL" id="QNRR01000001">
    <property type="protein sequence ID" value="RBP48202.1"/>
    <property type="molecule type" value="Genomic_DNA"/>
</dbReference>
<dbReference type="Pfam" id="PF12704">
    <property type="entry name" value="MacB_PCD"/>
    <property type="match status" value="1"/>
</dbReference>
<dbReference type="PANTHER" id="PTHR30572">
    <property type="entry name" value="MEMBRANE COMPONENT OF TRANSPORTER-RELATED"/>
    <property type="match status" value="1"/>
</dbReference>
<evidence type="ECO:0000256" key="5">
    <source>
        <dbReference type="ARBA" id="ARBA00023136"/>
    </source>
</evidence>
<evidence type="ECO:0000256" key="2">
    <source>
        <dbReference type="ARBA" id="ARBA00022475"/>
    </source>
</evidence>
<dbReference type="RefSeq" id="WP_113957073.1">
    <property type="nucleotide sequence ID" value="NZ_QNRR01000001.1"/>
</dbReference>
<comment type="caution">
    <text evidence="10">The sequence shown here is derived from an EMBL/GenBank/DDBJ whole genome shotgun (WGS) entry which is preliminary data.</text>
</comment>
<dbReference type="Proteomes" id="UP000253426">
    <property type="component" value="Unassembled WGS sequence"/>
</dbReference>
<dbReference type="OrthoDB" id="9770036at2"/>
<gene>
    <name evidence="10" type="ORF">DES53_1011002</name>
</gene>
<keyword evidence="2" id="KW-1003">Cell membrane</keyword>